<dbReference type="EMBL" id="JBJQOH010000002">
    <property type="protein sequence ID" value="KAL3698615.1"/>
    <property type="molecule type" value="Genomic_DNA"/>
</dbReference>
<reference evidence="2 3" key="1">
    <citation type="submission" date="2024-09" db="EMBL/GenBank/DDBJ databases">
        <title>Chromosome-scale assembly of Riccia sorocarpa.</title>
        <authorList>
            <person name="Paukszto L."/>
        </authorList>
    </citation>
    <scope>NUCLEOTIDE SEQUENCE [LARGE SCALE GENOMIC DNA]</scope>
    <source>
        <strain evidence="2">LP-2024</strain>
        <tissue evidence="2">Aerial parts of the thallus</tissue>
    </source>
</reference>
<keyword evidence="3" id="KW-1185">Reference proteome</keyword>
<organism evidence="2 3">
    <name type="scientific">Riccia sorocarpa</name>
    <dbReference type="NCBI Taxonomy" id="122646"/>
    <lineage>
        <taxon>Eukaryota</taxon>
        <taxon>Viridiplantae</taxon>
        <taxon>Streptophyta</taxon>
        <taxon>Embryophyta</taxon>
        <taxon>Marchantiophyta</taxon>
        <taxon>Marchantiopsida</taxon>
        <taxon>Marchantiidae</taxon>
        <taxon>Marchantiales</taxon>
        <taxon>Ricciaceae</taxon>
        <taxon>Riccia</taxon>
    </lineage>
</organism>
<proteinExistence type="predicted"/>
<dbReference type="AlphaFoldDB" id="A0ABD3I894"/>
<gene>
    <name evidence="2" type="ORF">R1sor_012691</name>
</gene>
<sequence>MSGAGGKADNDKTVAQAAGAVVASGVLWSLYKSIRGRGTTSAQEQSTQAKPSGSRPKADLSYQVERLLSFPTEGFHSRKQRDAPLYWSSPFAPPVVKYVVILVVLSLC</sequence>
<feature type="compositionally biased region" description="Polar residues" evidence="1">
    <location>
        <begin position="39"/>
        <end position="51"/>
    </location>
</feature>
<evidence type="ECO:0000313" key="2">
    <source>
        <dbReference type="EMBL" id="KAL3698615.1"/>
    </source>
</evidence>
<evidence type="ECO:0000313" key="3">
    <source>
        <dbReference type="Proteomes" id="UP001633002"/>
    </source>
</evidence>
<feature type="region of interest" description="Disordered" evidence="1">
    <location>
        <begin position="39"/>
        <end position="58"/>
    </location>
</feature>
<protein>
    <submittedName>
        <fullName evidence="2">Uncharacterized protein</fullName>
    </submittedName>
</protein>
<name>A0ABD3I894_9MARC</name>
<dbReference type="Proteomes" id="UP001633002">
    <property type="component" value="Unassembled WGS sequence"/>
</dbReference>
<comment type="caution">
    <text evidence="2">The sequence shown here is derived from an EMBL/GenBank/DDBJ whole genome shotgun (WGS) entry which is preliminary data.</text>
</comment>
<evidence type="ECO:0000256" key="1">
    <source>
        <dbReference type="SAM" id="MobiDB-lite"/>
    </source>
</evidence>
<accession>A0ABD3I894</accession>